<proteinExistence type="predicted"/>
<keyword evidence="3" id="KW-1185">Reference proteome</keyword>
<organism evidence="2 3">
    <name type="scientific">Hibiscus sabdariffa</name>
    <name type="common">roselle</name>
    <dbReference type="NCBI Taxonomy" id="183260"/>
    <lineage>
        <taxon>Eukaryota</taxon>
        <taxon>Viridiplantae</taxon>
        <taxon>Streptophyta</taxon>
        <taxon>Embryophyta</taxon>
        <taxon>Tracheophyta</taxon>
        <taxon>Spermatophyta</taxon>
        <taxon>Magnoliopsida</taxon>
        <taxon>eudicotyledons</taxon>
        <taxon>Gunneridae</taxon>
        <taxon>Pentapetalae</taxon>
        <taxon>rosids</taxon>
        <taxon>malvids</taxon>
        <taxon>Malvales</taxon>
        <taxon>Malvaceae</taxon>
        <taxon>Malvoideae</taxon>
        <taxon>Hibiscus</taxon>
    </lineage>
</organism>
<dbReference type="EMBL" id="JBBPBM010000072">
    <property type="protein sequence ID" value="KAK8512417.1"/>
    <property type="molecule type" value="Genomic_DNA"/>
</dbReference>
<evidence type="ECO:0000256" key="1">
    <source>
        <dbReference type="SAM" id="MobiDB-lite"/>
    </source>
</evidence>
<evidence type="ECO:0000313" key="3">
    <source>
        <dbReference type="Proteomes" id="UP001472677"/>
    </source>
</evidence>
<comment type="caution">
    <text evidence="2">The sequence shown here is derived from an EMBL/GenBank/DDBJ whole genome shotgun (WGS) entry which is preliminary data.</text>
</comment>
<reference evidence="2 3" key="1">
    <citation type="journal article" date="2024" name="G3 (Bethesda)">
        <title>Genome assembly of Hibiscus sabdariffa L. provides insights into metabolisms of medicinal natural products.</title>
        <authorList>
            <person name="Kim T."/>
        </authorList>
    </citation>
    <scope>NUCLEOTIDE SEQUENCE [LARGE SCALE GENOMIC DNA]</scope>
    <source>
        <strain evidence="2">TK-2024</strain>
        <tissue evidence="2">Old leaves</tissue>
    </source>
</reference>
<feature type="compositionally biased region" description="Low complexity" evidence="1">
    <location>
        <begin position="29"/>
        <end position="48"/>
    </location>
</feature>
<feature type="region of interest" description="Disordered" evidence="1">
    <location>
        <begin position="29"/>
        <end position="55"/>
    </location>
</feature>
<gene>
    <name evidence="2" type="ORF">V6N12_074996</name>
</gene>
<sequence>MCKGQLRNVDTFNLFTAFCRVQHEVQGFSDNNTSSVSSSESSKTPAPESEGRQEVEDEVLNAMYLGKEYNNGNSCDTLAANRRLGESDMLGTESNEIENTKGLRNESVMLEEDISLIHDKITNRALDDINFDQKQSKAHTR</sequence>
<accession>A0ABR2BZ72</accession>
<dbReference type="Proteomes" id="UP001472677">
    <property type="component" value="Unassembled WGS sequence"/>
</dbReference>
<evidence type="ECO:0000313" key="2">
    <source>
        <dbReference type="EMBL" id="KAK8512417.1"/>
    </source>
</evidence>
<name>A0ABR2BZ72_9ROSI</name>
<protein>
    <submittedName>
        <fullName evidence="2">Uncharacterized protein</fullName>
    </submittedName>
</protein>